<evidence type="ECO:0000256" key="3">
    <source>
        <dbReference type="ARBA" id="ARBA00022833"/>
    </source>
</evidence>
<dbReference type="SUPFAM" id="SSF57850">
    <property type="entry name" value="RING/U-box"/>
    <property type="match status" value="1"/>
</dbReference>
<evidence type="ECO:0000256" key="1">
    <source>
        <dbReference type="ARBA" id="ARBA00022723"/>
    </source>
</evidence>
<protein>
    <submittedName>
        <fullName evidence="8">RING-type domain-containing protein</fullName>
    </submittedName>
</protein>
<dbReference type="InterPro" id="IPR001841">
    <property type="entry name" value="Znf_RING"/>
</dbReference>
<proteinExistence type="predicted"/>
<dbReference type="PANTHER" id="PTHR12618:SF20">
    <property type="entry name" value="PHD AND RING FINGER DOMAIN-CONTAINING PROTEIN 1"/>
    <property type="match status" value="1"/>
</dbReference>
<keyword evidence="2 4" id="KW-0863">Zinc-finger</keyword>
<sequence>MEQLTCAICQEGITLPVGQPDCCEHKYCTSCLEDWVEVNSSCPQDRKPILKILVSEKIGGSVTKEIPVLYISPALSNSYSSLGEAIGYSPESLYDYYGLTIPHYQPSSPRFAFQNRSPYLPRPLFENFDELNRLSSADLQSICSFDFLDIAGTKIGINACEDENHSISTFEMLESHCMESIDNLNNIFEADDNIDEYIKNIVNSNFYREFSYADWLHRLANLLAHIWEELDNNVNLYGDIISCGAQYGNRLYNLARIYVHAVQLFENFTAKAIKIIFYFYFIIMDNINS</sequence>
<evidence type="ECO:0000256" key="4">
    <source>
        <dbReference type="PROSITE-ProRule" id="PRU00175"/>
    </source>
</evidence>
<dbReference type="InterPro" id="IPR047157">
    <property type="entry name" value="PHRF1/Atg35"/>
</dbReference>
<evidence type="ECO:0000259" key="5">
    <source>
        <dbReference type="PROSITE" id="PS50089"/>
    </source>
</evidence>
<dbReference type="AlphaFoldDB" id="A0A0R3SK79"/>
<dbReference type="Proteomes" id="UP000274504">
    <property type="component" value="Unassembled WGS sequence"/>
</dbReference>
<organism evidence="8">
    <name type="scientific">Hymenolepis diminuta</name>
    <name type="common">Rat tapeworm</name>
    <dbReference type="NCBI Taxonomy" id="6216"/>
    <lineage>
        <taxon>Eukaryota</taxon>
        <taxon>Metazoa</taxon>
        <taxon>Spiralia</taxon>
        <taxon>Lophotrochozoa</taxon>
        <taxon>Platyhelminthes</taxon>
        <taxon>Cestoda</taxon>
        <taxon>Eucestoda</taxon>
        <taxon>Cyclophyllidea</taxon>
        <taxon>Hymenolepididae</taxon>
        <taxon>Hymenolepis</taxon>
    </lineage>
</organism>
<reference evidence="6 7" key="2">
    <citation type="submission" date="2018-11" db="EMBL/GenBank/DDBJ databases">
        <authorList>
            <consortium name="Pathogen Informatics"/>
        </authorList>
    </citation>
    <scope>NUCLEOTIDE SEQUENCE [LARGE SCALE GENOMIC DNA]</scope>
</reference>
<dbReference type="InterPro" id="IPR017907">
    <property type="entry name" value="Znf_RING_CS"/>
</dbReference>
<keyword evidence="3" id="KW-0862">Zinc</keyword>
<keyword evidence="1" id="KW-0479">Metal-binding</keyword>
<dbReference type="WBParaSite" id="HDID_0000534401-mRNA-1">
    <property type="protein sequence ID" value="HDID_0000534401-mRNA-1"/>
    <property type="gene ID" value="HDID_0000534401"/>
</dbReference>
<evidence type="ECO:0000313" key="8">
    <source>
        <dbReference type="WBParaSite" id="HDID_0000534401-mRNA-1"/>
    </source>
</evidence>
<evidence type="ECO:0000256" key="2">
    <source>
        <dbReference type="ARBA" id="ARBA00022771"/>
    </source>
</evidence>
<dbReference type="OrthoDB" id="1630758at2759"/>
<gene>
    <name evidence="6" type="ORF">HDID_LOCUS5342</name>
</gene>
<evidence type="ECO:0000313" key="6">
    <source>
        <dbReference type="EMBL" id="VDL57660.1"/>
    </source>
</evidence>
<dbReference type="Gene3D" id="3.30.40.10">
    <property type="entry name" value="Zinc/RING finger domain, C3HC4 (zinc finger)"/>
    <property type="match status" value="1"/>
</dbReference>
<dbReference type="InterPro" id="IPR013083">
    <property type="entry name" value="Znf_RING/FYVE/PHD"/>
</dbReference>
<dbReference type="GO" id="GO:0008270">
    <property type="term" value="F:zinc ion binding"/>
    <property type="evidence" value="ECO:0007669"/>
    <property type="project" value="UniProtKB-KW"/>
</dbReference>
<feature type="domain" description="RING-type" evidence="5">
    <location>
        <begin position="6"/>
        <end position="46"/>
    </location>
</feature>
<evidence type="ECO:0000313" key="7">
    <source>
        <dbReference type="Proteomes" id="UP000274504"/>
    </source>
</evidence>
<name>A0A0R3SK79_HYMDI</name>
<accession>A0A0R3SK79</accession>
<reference evidence="8" key="1">
    <citation type="submission" date="2017-02" db="UniProtKB">
        <authorList>
            <consortium name="WormBaseParasite"/>
        </authorList>
    </citation>
    <scope>IDENTIFICATION</scope>
</reference>
<dbReference type="Pfam" id="PF13639">
    <property type="entry name" value="zf-RING_2"/>
    <property type="match status" value="1"/>
</dbReference>
<dbReference type="EMBL" id="UYSG01002663">
    <property type="protein sequence ID" value="VDL57660.1"/>
    <property type="molecule type" value="Genomic_DNA"/>
</dbReference>
<dbReference type="PROSITE" id="PS00518">
    <property type="entry name" value="ZF_RING_1"/>
    <property type="match status" value="1"/>
</dbReference>
<dbReference type="PROSITE" id="PS50089">
    <property type="entry name" value="ZF_RING_2"/>
    <property type="match status" value="1"/>
</dbReference>
<dbReference type="PANTHER" id="PTHR12618">
    <property type="entry name" value="PHD AND RING FINGER DOMAIN-CONTAINING PROTEIN 1"/>
    <property type="match status" value="1"/>
</dbReference>